<feature type="region of interest" description="Disordered" evidence="1">
    <location>
        <begin position="199"/>
        <end position="229"/>
    </location>
</feature>
<evidence type="ECO:0000256" key="2">
    <source>
        <dbReference type="SAM" id="Phobius"/>
    </source>
</evidence>
<feature type="transmembrane region" description="Helical" evidence="2">
    <location>
        <begin position="142"/>
        <end position="165"/>
    </location>
</feature>
<evidence type="ECO:0000313" key="4">
    <source>
        <dbReference type="Proteomes" id="UP001163798"/>
    </source>
</evidence>
<dbReference type="AlphaFoldDB" id="A0AA38KV42"/>
<comment type="caution">
    <text evidence="3">The sequence shown here is derived from an EMBL/GenBank/DDBJ whole genome shotgun (WGS) entry which is preliminary data.</text>
</comment>
<dbReference type="Proteomes" id="UP001163798">
    <property type="component" value="Unassembled WGS sequence"/>
</dbReference>
<accession>A0AA38KV42</accession>
<evidence type="ECO:0000256" key="1">
    <source>
        <dbReference type="SAM" id="MobiDB-lite"/>
    </source>
</evidence>
<keyword evidence="4" id="KW-1185">Reference proteome</keyword>
<proteinExistence type="predicted"/>
<name>A0AA38KV42_9AGAR</name>
<reference evidence="3" key="1">
    <citation type="submission" date="2022-08" db="EMBL/GenBank/DDBJ databases">
        <authorList>
            <consortium name="DOE Joint Genome Institute"/>
            <person name="Min B."/>
            <person name="Riley R."/>
            <person name="Sierra-Patev S."/>
            <person name="Naranjo-Ortiz M."/>
            <person name="Looney B."/>
            <person name="Konkel Z."/>
            <person name="Slot J.C."/>
            <person name="Sakamoto Y."/>
            <person name="Steenwyk J.L."/>
            <person name="Rokas A."/>
            <person name="Carro J."/>
            <person name="Camarero S."/>
            <person name="Ferreira P."/>
            <person name="Molpeceres G."/>
            <person name="Ruiz-Duenas F.J."/>
            <person name="Serrano A."/>
            <person name="Henrissat B."/>
            <person name="Drula E."/>
            <person name="Hughes K.W."/>
            <person name="Mata J.L."/>
            <person name="Ishikawa N.K."/>
            <person name="Vargas-Isla R."/>
            <person name="Ushijima S."/>
            <person name="Smith C.A."/>
            <person name="Ahrendt S."/>
            <person name="Andreopoulos W."/>
            <person name="He G."/>
            <person name="Labutti K."/>
            <person name="Lipzen A."/>
            <person name="Ng V."/>
            <person name="Sandor L."/>
            <person name="Barry K."/>
            <person name="Martinez A.T."/>
            <person name="Xiao Y."/>
            <person name="Gibbons J.G."/>
            <person name="Terashima K."/>
            <person name="Hibbett D.S."/>
            <person name="Grigoriev I.V."/>
        </authorList>
    </citation>
    <scope>NUCLEOTIDE SEQUENCE</scope>
    <source>
        <strain evidence="3">TFB10291</strain>
    </source>
</reference>
<keyword evidence="2" id="KW-0812">Transmembrane</keyword>
<gene>
    <name evidence="3" type="ORF">GGU10DRAFT_377776</name>
</gene>
<protein>
    <submittedName>
        <fullName evidence="3">Uncharacterized protein</fullName>
    </submittedName>
</protein>
<dbReference type="EMBL" id="MU793425">
    <property type="protein sequence ID" value="KAJ3783327.1"/>
    <property type="molecule type" value="Genomic_DNA"/>
</dbReference>
<keyword evidence="2" id="KW-0472">Membrane</keyword>
<sequence>MPIHVSCTQVLGGHSEEYLDLNVKARRMRIGVEVFGTIGNKETSPTSIYNLDNSTSSQLTFPTNDETNYRVPFYKSPLLSPGDHTLTIIVPPGNKNGQLVLDYIIYNPTPTSTSYATITTSVYRSASAISTPASTHSTSVNAMTVGVAGGLGGLAAGIALTLIVLRIIRMRSRGHAVTIQRKEQRLRDTLQVSSVRTMDFNTPPQISPNNSSQMIQEEMAERPPPYANH</sequence>
<dbReference type="Gene3D" id="2.60.120.260">
    <property type="entry name" value="Galactose-binding domain-like"/>
    <property type="match status" value="1"/>
</dbReference>
<feature type="compositionally biased region" description="Polar residues" evidence="1">
    <location>
        <begin position="199"/>
        <end position="215"/>
    </location>
</feature>
<evidence type="ECO:0000313" key="3">
    <source>
        <dbReference type="EMBL" id="KAJ3783327.1"/>
    </source>
</evidence>
<organism evidence="3 4">
    <name type="scientific">Lentinula aff. detonsa</name>
    <dbReference type="NCBI Taxonomy" id="2804958"/>
    <lineage>
        <taxon>Eukaryota</taxon>
        <taxon>Fungi</taxon>
        <taxon>Dikarya</taxon>
        <taxon>Basidiomycota</taxon>
        <taxon>Agaricomycotina</taxon>
        <taxon>Agaricomycetes</taxon>
        <taxon>Agaricomycetidae</taxon>
        <taxon>Agaricales</taxon>
        <taxon>Marasmiineae</taxon>
        <taxon>Omphalotaceae</taxon>
        <taxon>Lentinula</taxon>
    </lineage>
</organism>
<keyword evidence="2" id="KW-1133">Transmembrane helix</keyword>